<dbReference type="AlphaFoldDB" id="A0A848F9J4"/>
<sequence length="232" mass="24468">MALIPMRGALIEYGGQFLGPIPNIVLFQFNPETISRTIRIPQPPGAEQSVALRPRREIAATEAPPVEEFSLTAHFSAHDDLGAGGAVGAVPRLFGVGPQLAALEKMVYPPATPGGLLGAAIDAIGDVLGGGGSAATQPVPRVSLPRLLFIWGPSRVLPVRIRSLTIAEKQYDMLLNPIEAEVQIGLTVAPDPPAKTDPVGHGAFTYSQMVKDTQATLNLAKVVEFAVDLIPF</sequence>
<evidence type="ECO:0000313" key="2">
    <source>
        <dbReference type="Proteomes" id="UP000574067"/>
    </source>
</evidence>
<gene>
    <name evidence="1" type="ORF">HHL10_17745</name>
</gene>
<dbReference type="Proteomes" id="UP000574067">
    <property type="component" value="Unassembled WGS sequence"/>
</dbReference>
<dbReference type="RefSeq" id="WP_169161731.1">
    <property type="nucleotide sequence ID" value="NZ_JABBFW010000013.1"/>
</dbReference>
<reference evidence="1 2" key="1">
    <citation type="submission" date="2020-04" db="EMBL/GenBank/DDBJ databases">
        <title>Azohydromonas sp. isolated from soil.</title>
        <authorList>
            <person name="Dahal R.H."/>
        </authorList>
    </citation>
    <scope>NUCLEOTIDE SEQUENCE [LARGE SCALE GENOMIC DNA]</scope>
    <source>
        <strain evidence="1 2">G-1-1-14</strain>
    </source>
</reference>
<organism evidence="1 2">
    <name type="scientific">Azohydromonas caseinilytica</name>
    <dbReference type="NCBI Taxonomy" id="2728836"/>
    <lineage>
        <taxon>Bacteria</taxon>
        <taxon>Pseudomonadati</taxon>
        <taxon>Pseudomonadota</taxon>
        <taxon>Betaproteobacteria</taxon>
        <taxon>Burkholderiales</taxon>
        <taxon>Sphaerotilaceae</taxon>
        <taxon>Azohydromonas</taxon>
    </lineage>
</organism>
<proteinExistence type="predicted"/>
<name>A0A848F9J4_9BURK</name>
<evidence type="ECO:0000313" key="1">
    <source>
        <dbReference type="EMBL" id="NML16827.1"/>
    </source>
</evidence>
<protein>
    <submittedName>
        <fullName evidence="1">Uncharacterized protein</fullName>
    </submittedName>
</protein>
<accession>A0A848F9J4</accession>
<comment type="caution">
    <text evidence="1">The sequence shown here is derived from an EMBL/GenBank/DDBJ whole genome shotgun (WGS) entry which is preliminary data.</text>
</comment>
<dbReference type="EMBL" id="JABBFW010000013">
    <property type="protein sequence ID" value="NML16827.1"/>
    <property type="molecule type" value="Genomic_DNA"/>
</dbReference>
<keyword evidence="2" id="KW-1185">Reference proteome</keyword>